<evidence type="ECO:0000313" key="3">
    <source>
        <dbReference type="EnsemblMetazoa" id="ASIC021117-PA"/>
    </source>
</evidence>
<dbReference type="VEuPathDB" id="VectorBase:ASIC021117"/>
<evidence type="ECO:0000313" key="2">
    <source>
        <dbReference type="EMBL" id="KFB52846.1"/>
    </source>
</evidence>
<name>A0A084WRK2_ANOSI</name>
<dbReference type="AlphaFoldDB" id="A0A084WRK2"/>
<sequence>MTGTQSQTPQQSHKPRLNASFQGTSPGQRFCAPSGRGIPPDDRAIPGITSRPADWKLNPINCRPHHRKATGNRLVGFCEY</sequence>
<feature type="compositionally biased region" description="Polar residues" evidence="1">
    <location>
        <begin position="1"/>
        <end position="12"/>
    </location>
</feature>
<accession>A0A084WRK2</accession>
<keyword evidence="4" id="KW-1185">Reference proteome</keyword>
<reference evidence="3" key="2">
    <citation type="submission" date="2020-05" db="UniProtKB">
        <authorList>
            <consortium name="EnsemblMetazoa"/>
        </authorList>
    </citation>
    <scope>IDENTIFICATION</scope>
</reference>
<evidence type="ECO:0000313" key="4">
    <source>
        <dbReference type="Proteomes" id="UP000030765"/>
    </source>
</evidence>
<dbReference type="EMBL" id="ATLV01026123">
    <property type="status" value="NOT_ANNOTATED_CDS"/>
    <property type="molecule type" value="Genomic_DNA"/>
</dbReference>
<organism evidence="2">
    <name type="scientific">Anopheles sinensis</name>
    <name type="common">Mosquito</name>
    <dbReference type="NCBI Taxonomy" id="74873"/>
    <lineage>
        <taxon>Eukaryota</taxon>
        <taxon>Metazoa</taxon>
        <taxon>Ecdysozoa</taxon>
        <taxon>Arthropoda</taxon>
        <taxon>Hexapoda</taxon>
        <taxon>Insecta</taxon>
        <taxon>Pterygota</taxon>
        <taxon>Neoptera</taxon>
        <taxon>Endopterygota</taxon>
        <taxon>Diptera</taxon>
        <taxon>Nematocera</taxon>
        <taxon>Culicoidea</taxon>
        <taxon>Culicidae</taxon>
        <taxon>Anophelinae</taxon>
        <taxon>Anopheles</taxon>
    </lineage>
</organism>
<evidence type="ECO:0000256" key="1">
    <source>
        <dbReference type="SAM" id="MobiDB-lite"/>
    </source>
</evidence>
<gene>
    <name evidence="2" type="ORF">ZHAS_00021117</name>
</gene>
<reference evidence="2 4" key="1">
    <citation type="journal article" date="2014" name="BMC Genomics">
        <title>Genome sequence of Anopheles sinensis provides insight into genetics basis of mosquito competence for malaria parasites.</title>
        <authorList>
            <person name="Zhou D."/>
            <person name="Zhang D."/>
            <person name="Ding G."/>
            <person name="Shi L."/>
            <person name="Hou Q."/>
            <person name="Ye Y."/>
            <person name="Xu Y."/>
            <person name="Zhou H."/>
            <person name="Xiong C."/>
            <person name="Li S."/>
            <person name="Yu J."/>
            <person name="Hong S."/>
            <person name="Yu X."/>
            <person name="Zou P."/>
            <person name="Chen C."/>
            <person name="Chang X."/>
            <person name="Wang W."/>
            <person name="Lv Y."/>
            <person name="Sun Y."/>
            <person name="Ma L."/>
            <person name="Shen B."/>
            <person name="Zhu C."/>
        </authorList>
    </citation>
    <scope>NUCLEOTIDE SEQUENCE [LARGE SCALE GENOMIC DNA]</scope>
</reference>
<proteinExistence type="predicted"/>
<dbReference type="EMBL" id="KE525406">
    <property type="protein sequence ID" value="KFB52846.1"/>
    <property type="molecule type" value="Genomic_DNA"/>
</dbReference>
<dbReference type="EnsemblMetazoa" id="ASIC021117-RA">
    <property type="protein sequence ID" value="ASIC021117-PA"/>
    <property type="gene ID" value="ASIC021117"/>
</dbReference>
<dbReference type="Proteomes" id="UP000030765">
    <property type="component" value="Unassembled WGS sequence"/>
</dbReference>
<feature type="region of interest" description="Disordered" evidence="1">
    <location>
        <begin position="1"/>
        <end position="52"/>
    </location>
</feature>
<protein>
    <submittedName>
        <fullName evidence="2 3">Uncharacterized protein</fullName>
    </submittedName>
</protein>